<dbReference type="Gene3D" id="1.20.1070.10">
    <property type="entry name" value="Rhodopsin 7-helix transmembrane proteins"/>
    <property type="match status" value="1"/>
</dbReference>
<feature type="region of interest" description="Disordered" evidence="1">
    <location>
        <begin position="1006"/>
        <end position="1039"/>
    </location>
</feature>
<accession>A0A2A6CTD8</accession>
<feature type="compositionally biased region" description="Basic and acidic residues" evidence="1">
    <location>
        <begin position="720"/>
        <end position="737"/>
    </location>
</feature>
<feature type="transmembrane region" description="Helical" evidence="2">
    <location>
        <begin position="336"/>
        <end position="360"/>
    </location>
</feature>
<gene>
    <name evidence="3" type="primary">WBGene00103697</name>
</gene>
<evidence type="ECO:0000313" key="4">
    <source>
        <dbReference type="Proteomes" id="UP000005239"/>
    </source>
</evidence>
<dbReference type="InterPro" id="IPR019428">
    <property type="entry name" value="7TM_GPCR_serpentine_rcpt_Str"/>
</dbReference>
<feature type="compositionally biased region" description="Basic and acidic residues" evidence="1">
    <location>
        <begin position="586"/>
        <end position="661"/>
    </location>
</feature>
<feature type="transmembrane region" description="Helical" evidence="2">
    <location>
        <begin position="43"/>
        <end position="67"/>
    </location>
</feature>
<evidence type="ECO:0000256" key="1">
    <source>
        <dbReference type="SAM" id="MobiDB-lite"/>
    </source>
</evidence>
<feature type="transmembrane region" description="Helical" evidence="2">
    <location>
        <begin position="87"/>
        <end position="112"/>
    </location>
</feature>
<feature type="compositionally biased region" description="Polar residues" evidence="1">
    <location>
        <begin position="667"/>
        <end position="688"/>
    </location>
</feature>
<sequence length="1074" mass="122546">MIVPEQLIHFVTYPVTIISVLANFTLIFIILTTHNQHVGAYRYLLLSFAVVDILISIIHFVVVPSIHMTDFGFIFYGFRFMDDPTEWGVITDLLFIALFYQTFVLLAFHYVYRYVLLCNPSWLRWIPGEHPWRNWTALAIIIDVLYIGGFMIAIWTGWLPDEYTREQFVPMLKEAYNIDLTASYKPGFLGIVYRIKEEDGSFQWSLQSLFALSIVLLLFLGSAIVIVFCIWKVKEAMAITQIHLANRTRHMQNQLFRTLLIQTFVPTVTSYIPLGTLFVIPLTGLSLGGFGSVIMMSTALFPLIDPFLVMFLVSGFTMECLFSLSPHLPFLTSRLIIGIPQLILSISSLIFNLLLLITLLHSSPLHFSFQAMMFITTVIAMERCSLFLAPNFHQFLTGHFQYIFVSLPWIAAIFIVTHSTYTGCYKRVDPFALRFTYACSNCGFYSDLLFYASFAFPLIIAISYGILFIFLYLQNEKSQEVHITVLSNRQQFFGGSDVVNSILTSSSTLNSMANPICMFLFQWPTCMERFFRWFRFRRSEAPPTQEVAPPPPVPSSESYPEPIPPSPVPVSSTPVKKTTPPPPQSKSKEVISKKSKEVIRPRESPRKTSKEAITKKTSGSKEKRPKSKPEVVNRSKEQVRSKQQVRSKETPKKGLRKEKANNKRSRTSSAEKINRKSVSTPERSTQPTPIVAQRNCATEMSEAANEKTTEVDPNKTLASEAEKRTERTENSVVEKKQSGVKKAAPTKERTSMRRRMKDAALASSRQIRRASNSLTDSAKKLANVVSRPIKERSLNNFMERVKQRQERRLKQNSESMQLRESEDAFPTMQGVSADNLVDPPGPPTERSEKTTERSEKSERDKRKIGNKDVDKIFPDLGKEKKKKSRSASGSKASKRAFLSGRRRKSKEGDLFKDGKPYWVRAGKITQEEKNEITQDDLPLNAEVIVDVKNGKIDLPVLPNNMQIKFDEYAPMEILMERDKIFFTHKMLFANTIRSMINTAESIVDESKTDTDTNNNTDIERTEKTVEKKTECDEGSGRPRIELMPHPKYCTSYNRALPTGKMHREPYEWTGKGVV</sequence>
<feature type="transmembrane region" description="Helical" evidence="2">
    <location>
        <begin position="132"/>
        <end position="155"/>
    </location>
</feature>
<feature type="region of interest" description="Disordered" evidence="1">
    <location>
        <begin position="542"/>
        <end position="776"/>
    </location>
</feature>
<reference evidence="3" key="2">
    <citation type="submission" date="2022-06" db="UniProtKB">
        <authorList>
            <consortium name="EnsemblMetazoa"/>
        </authorList>
    </citation>
    <scope>IDENTIFICATION</scope>
    <source>
        <strain evidence="3">PS312</strain>
    </source>
</reference>
<feature type="compositionally biased region" description="Basic and acidic residues" evidence="1">
    <location>
        <begin position="1017"/>
        <end position="1039"/>
    </location>
</feature>
<feature type="compositionally biased region" description="Polar residues" evidence="1">
    <location>
        <begin position="763"/>
        <end position="776"/>
    </location>
</feature>
<feature type="transmembrane region" description="Helical" evidence="2">
    <location>
        <begin position="448"/>
        <end position="473"/>
    </location>
</feature>
<keyword evidence="2" id="KW-0472">Membrane</keyword>
<feature type="compositionally biased region" description="Basic and acidic residues" evidence="1">
    <location>
        <begin position="791"/>
        <end position="822"/>
    </location>
</feature>
<dbReference type="EnsemblMetazoa" id="PPA14143.1">
    <property type="protein sequence ID" value="PPA14143.1"/>
    <property type="gene ID" value="WBGene00103697"/>
</dbReference>
<feature type="compositionally biased region" description="Basic and acidic residues" evidence="1">
    <location>
        <begin position="704"/>
        <end position="713"/>
    </location>
</feature>
<evidence type="ECO:0000313" key="3">
    <source>
        <dbReference type="EnsemblMetazoa" id="PPA14143.1"/>
    </source>
</evidence>
<proteinExistence type="predicted"/>
<protein>
    <submittedName>
        <fullName evidence="3">G protein-coupled receptor</fullName>
    </submittedName>
</protein>
<feature type="transmembrane region" description="Helical" evidence="2">
    <location>
        <begin position="12"/>
        <end position="31"/>
    </location>
</feature>
<dbReference type="Pfam" id="PF05867">
    <property type="entry name" value="DUF851"/>
    <property type="match status" value="1"/>
</dbReference>
<feature type="transmembrane region" description="Helical" evidence="2">
    <location>
        <begin position="254"/>
        <end position="272"/>
    </location>
</feature>
<organism evidence="3 4">
    <name type="scientific">Pristionchus pacificus</name>
    <name type="common">Parasitic nematode worm</name>
    <dbReference type="NCBI Taxonomy" id="54126"/>
    <lineage>
        <taxon>Eukaryota</taxon>
        <taxon>Metazoa</taxon>
        <taxon>Ecdysozoa</taxon>
        <taxon>Nematoda</taxon>
        <taxon>Chromadorea</taxon>
        <taxon>Rhabditida</taxon>
        <taxon>Rhabditina</taxon>
        <taxon>Diplogasteromorpha</taxon>
        <taxon>Diplogasteroidea</taxon>
        <taxon>Neodiplogasteridae</taxon>
        <taxon>Pristionchus</taxon>
    </lineage>
</organism>
<feature type="transmembrane region" description="Helical" evidence="2">
    <location>
        <begin position="400"/>
        <end position="417"/>
    </location>
</feature>
<name>A0A2A6CTD8_PRIPA</name>
<dbReference type="PANTHER" id="PTHR22943:SF248">
    <property type="entry name" value="SEVEN TM RECEPTOR"/>
    <property type="match status" value="1"/>
</dbReference>
<accession>A0A8R1YCQ0</accession>
<feature type="transmembrane region" description="Helical" evidence="2">
    <location>
        <begin position="209"/>
        <end position="233"/>
    </location>
</feature>
<feature type="compositionally biased region" description="Basic and acidic residues" evidence="1">
    <location>
        <begin position="845"/>
        <end position="878"/>
    </location>
</feature>
<reference evidence="4" key="1">
    <citation type="journal article" date="2008" name="Nat. Genet.">
        <title>The Pristionchus pacificus genome provides a unique perspective on nematode lifestyle and parasitism.</title>
        <authorList>
            <person name="Dieterich C."/>
            <person name="Clifton S.W."/>
            <person name="Schuster L.N."/>
            <person name="Chinwalla A."/>
            <person name="Delehaunty K."/>
            <person name="Dinkelacker I."/>
            <person name="Fulton L."/>
            <person name="Fulton R."/>
            <person name="Godfrey J."/>
            <person name="Minx P."/>
            <person name="Mitreva M."/>
            <person name="Roeseler W."/>
            <person name="Tian H."/>
            <person name="Witte H."/>
            <person name="Yang S.P."/>
            <person name="Wilson R.K."/>
            <person name="Sommer R.J."/>
        </authorList>
    </citation>
    <scope>NUCLEOTIDE SEQUENCE [LARGE SCALE GENOMIC DNA]</scope>
    <source>
        <strain evidence="4">PS312</strain>
    </source>
</reference>
<keyword evidence="2" id="KW-1133">Transmembrane helix</keyword>
<feature type="region of interest" description="Disordered" evidence="1">
    <location>
        <begin position="791"/>
        <end position="910"/>
    </location>
</feature>
<feature type="compositionally biased region" description="Low complexity" evidence="1">
    <location>
        <begin position="569"/>
        <end position="578"/>
    </location>
</feature>
<dbReference type="CDD" id="cd00637">
    <property type="entry name" value="7tm_classA_rhodopsin-like"/>
    <property type="match status" value="1"/>
</dbReference>
<dbReference type="Pfam" id="PF10326">
    <property type="entry name" value="7TM_GPCR_Str"/>
    <property type="match status" value="1"/>
</dbReference>
<dbReference type="Proteomes" id="UP000005239">
    <property type="component" value="Unassembled WGS sequence"/>
</dbReference>
<evidence type="ECO:0000256" key="2">
    <source>
        <dbReference type="SAM" id="Phobius"/>
    </source>
</evidence>
<dbReference type="SUPFAM" id="SSF81321">
    <property type="entry name" value="Family A G protein-coupled receptor-like"/>
    <property type="match status" value="2"/>
</dbReference>
<dbReference type="PANTHER" id="PTHR22943">
    <property type="entry name" value="7-TRANSMEMBRANE DOMAIN RECEPTOR C.ELEGANS"/>
    <property type="match status" value="1"/>
</dbReference>
<dbReference type="InterPro" id="IPR008569">
    <property type="entry name" value="DUF851"/>
</dbReference>
<keyword evidence="2" id="KW-0812">Transmembrane</keyword>
<keyword evidence="4" id="KW-1185">Reference proteome</keyword>
<dbReference type="AlphaFoldDB" id="A0A2A6CTD8"/>